<dbReference type="EMBL" id="BK014991">
    <property type="protein sequence ID" value="DAD85940.1"/>
    <property type="molecule type" value="Genomic_DNA"/>
</dbReference>
<feature type="region of interest" description="Disordered" evidence="1">
    <location>
        <begin position="1"/>
        <end position="43"/>
    </location>
</feature>
<evidence type="ECO:0000256" key="1">
    <source>
        <dbReference type="SAM" id="MobiDB-lite"/>
    </source>
</evidence>
<reference evidence="2" key="1">
    <citation type="journal article" date="2021" name="Proc. Natl. Acad. Sci. U.S.A.">
        <title>A Catalog of Tens of Thousands of Viruses from Human Metagenomes Reveals Hidden Associations with Chronic Diseases.</title>
        <authorList>
            <person name="Tisza M.J."/>
            <person name="Buck C.B."/>
        </authorList>
    </citation>
    <scope>NUCLEOTIDE SEQUENCE</scope>
    <source>
        <strain evidence="2">Ct4bw6</strain>
    </source>
</reference>
<feature type="compositionally biased region" description="Acidic residues" evidence="1">
    <location>
        <begin position="22"/>
        <end position="35"/>
    </location>
</feature>
<protein>
    <submittedName>
        <fullName evidence="2">Uncharacterized protein</fullName>
    </submittedName>
</protein>
<evidence type="ECO:0000313" key="2">
    <source>
        <dbReference type="EMBL" id="DAD85940.1"/>
    </source>
</evidence>
<accession>A0A8S5MUR0</accession>
<organism evidence="2">
    <name type="scientific">Phage sp. ct4bw6</name>
    <dbReference type="NCBI Taxonomy" id="2826747"/>
    <lineage>
        <taxon>Viruses</taxon>
    </lineage>
</organism>
<proteinExistence type="predicted"/>
<name>A0A8S5MUR0_9VIRU</name>
<sequence>MRGAELAGERVGCQAAEGEGRQEEEDGGQDEEDDVGGAGAAAGGHVDLLKVARAVTG</sequence>